<dbReference type="AlphaFoldDB" id="A0A1G5LI36"/>
<reference evidence="3" key="1">
    <citation type="submission" date="2016-10" db="EMBL/GenBank/DDBJ databases">
        <authorList>
            <person name="Varghese N."/>
            <person name="Submissions S."/>
        </authorList>
    </citation>
    <scope>NUCLEOTIDE SEQUENCE [LARGE SCALE GENOMIC DNA]</scope>
    <source>
        <strain evidence="3">BL9</strain>
    </source>
</reference>
<dbReference type="Proteomes" id="UP000198538">
    <property type="component" value="Unassembled WGS sequence"/>
</dbReference>
<protein>
    <recommendedName>
        <fullName evidence="4">Signal transduction histidine kinase</fullName>
    </recommendedName>
</protein>
<gene>
    <name evidence="2" type="ORF">SAMN05720606_12718</name>
</gene>
<keyword evidence="1" id="KW-0812">Transmembrane</keyword>
<feature type="transmembrane region" description="Helical" evidence="1">
    <location>
        <begin position="37"/>
        <end position="57"/>
    </location>
</feature>
<keyword evidence="1" id="KW-0472">Membrane</keyword>
<name>A0A1G5LI36_9BACL</name>
<evidence type="ECO:0000313" key="2">
    <source>
        <dbReference type="EMBL" id="SCZ12567.1"/>
    </source>
</evidence>
<evidence type="ECO:0000313" key="3">
    <source>
        <dbReference type="Proteomes" id="UP000198538"/>
    </source>
</evidence>
<sequence>MQLDSGNVVIFIILAFALGFALILGRNSVPDRLRRGMALIATLLVCFAFFLIVYYLVNMGA</sequence>
<feature type="transmembrane region" description="Helical" evidence="1">
    <location>
        <begin position="6"/>
        <end position="25"/>
    </location>
</feature>
<evidence type="ECO:0008006" key="4">
    <source>
        <dbReference type="Google" id="ProtNLM"/>
    </source>
</evidence>
<evidence type="ECO:0000256" key="1">
    <source>
        <dbReference type="SAM" id="Phobius"/>
    </source>
</evidence>
<keyword evidence="3" id="KW-1185">Reference proteome</keyword>
<proteinExistence type="predicted"/>
<dbReference type="EMBL" id="FMVM01000027">
    <property type="protein sequence ID" value="SCZ12567.1"/>
    <property type="molecule type" value="Genomic_DNA"/>
</dbReference>
<accession>A0A1G5LI36</accession>
<dbReference type="STRING" id="582692.SAMN05720606_12718"/>
<keyword evidence="1" id="KW-1133">Transmembrane helix</keyword>
<organism evidence="2 3">
    <name type="scientific">Paenibacillus polysaccharolyticus</name>
    <dbReference type="NCBI Taxonomy" id="582692"/>
    <lineage>
        <taxon>Bacteria</taxon>
        <taxon>Bacillati</taxon>
        <taxon>Bacillota</taxon>
        <taxon>Bacilli</taxon>
        <taxon>Bacillales</taxon>
        <taxon>Paenibacillaceae</taxon>
        <taxon>Paenibacillus</taxon>
    </lineage>
</organism>
<dbReference type="RefSeq" id="WP_090924720.1">
    <property type="nucleotide sequence ID" value="NZ_FMVM01000027.1"/>
</dbReference>